<dbReference type="InterPro" id="IPR045851">
    <property type="entry name" value="AMP-bd_C_sf"/>
</dbReference>
<reference evidence="4" key="1">
    <citation type="journal article" date="2019" name="Int. J. Syst. Evol. Microbiol.">
        <title>The Global Catalogue of Microorganisms (GCM) 10K type strain sequencing project: providing services to taxonomists for standard genome sequencing and annotation.</title>
        <authorList>
            <consortium name="The Broad Institute Genomics Platform"/>
            <consortium name="The Broad Institute Genome Sequencing Center for Infectious Disease"/>
            <person name="Wu L."/>
            <person name="Ma J."/>
        </authorList>
    </citation>
    <scope>NUCLEOTIDE SEQUENCE [LARGE SCALE GENOMIC DNA]</scope>
    <source>
        <strain evidence="4">CGMCC 1.12942</strain>
    </source>
</reference>
<dbReference type="InterPro" id="IPR020845">
    <property type="entry name" value="AMP-binding_CS"/>
</dbReference>
<evidence type="ECO:0000259" key="2">
    <source>
        <dbReference type="Pfam" id="PF13193"/>
    </source>
</evidence>
<feature type="domain" description="AMP-binding enzyme C-terminal" evidence="2">
    <location>
        <begin position="444"/>
        <end position="519"/>
    </location>
</feature>
<proteinExistence type="predicted"/>
<dbReference type="PANTHER" id="PTHR43767">
    <property type="entry name" value="LONG-CHAIN-FATTY-ACID--COA LIGASE"/>
    <property type="match status" value="1"/>
</dbReference>
<comment type="caution">
    <text evidence="3">The sequence shown here is derived from an EMBL/GenBank/DDBJ whole genome shotgun (WGS) entry which is preliminary data.</text>
</comment>
<sequence>MEERPWVRFYPPGVPKEIEFPSISLHQLLVRSANDYPENTAIIDGDQMITFRQVKEWSENLAANLLRMGFQKGQRMAIMLPNGWEYVVSYYAIQRLGGVVVQVNPMYQQQELEGILDDSMAWGIIGHHEIKDKLSGISFVQDIAKIFIYPKQSESVECSFMEMLADQGHPLPDLDINPREDIAVLQYTGGTTGRSKGVMLTHYNLISNLYQNFSIYRGVLKRPGEKLLGISPFFHVYGMNNCMNFSIFTAATIICVKKFDPDHVMELIQKHRPTFFPGVPTMYIALLHHPLAQEIGLNSIKVCSSGSAPMPVEVMEELEQKTGAFIIEGYGLSEASPSTHRNPICGKRKIGSIGIPIPGTDSKVVDLDMGTIEQPPGVPGELIVKGPQVMKGYWNNPEETRLVLRDGWLYTGDIAMMDEEGYFTIVGRKKEMIISGGFNIYPNEVEEVLYQHSAIKEVCAFGVPDSYRGEVVKIAVVLRRNRQATAQELMQWCGERLAPYKVPQYVEFVDELPKSTVGKVLRRKVAEAYGKKGYVDKQKS</sequence>
<feature type="domain" description="AMP-dependent synthetase/ligase" evidence="1">
    <location>
        <begin position="31"/>
        <end position="394"/>
    </location>
</feature>
<dbReference type="GO" id="GO:0016874">
    <property type="term" value="F:ligase activity"/>
    <property type="evidence" value="ECO:0007669"/>
    <property type="project" value="UniProtKB-KW"/>
</dbReference>
<dbReference type="PROSITE" id="PS00455">
    <property type="entry name" value="AMP_BINDING"/>
    <property type="match status" value="1"/>
</dbReference>
<dbReference type="CDD" id="cd05936">
    <property type="entry name" value="FC-FACS_FadD_like"/>
    <property type="match status" value="1"/>
</dbReference>
<dbReference type="EMBL" id="JBHTBW010000020">
    <property type="protein sequence ID" value="MFC7441093.1"/>
    <property type="molecule type" value="Genomic_DNA"/>
</dbReference>
<keyword evidence="4" id="KW-1185">Reference proteome</keyword>
<evidence type="ECO:0000313" key="3">
    <source>
        <dbReference type="EMBL" id="MFC7441093.1"/>
    </source>
</evidence>
<evidence type="ECO:0000259" key="1">
    <source>
        <dbReference type="Pfam" id="PF00501"/>
    </source>
</evidence>
<name>A0ABW2RJF8_9BACL</name>
<dbReference type="RefSeq" id="WP_379864385.1">
    <property type="nucleotide sequence ID" value="NZ_JBHTBW010000020.1"/>
</dbReference>
<dbReference type="Proteomes" id="UP001596500">
    <property type="component" value="Unassembled WGS sequence"/>
</dbReference>
<dbReference type="SUPFAM" id="SSF56801">
    <property type="entry name" value="Acetyl-CoA synthetase-like"/>
    <property type="match status" value="1"/>
</dbReference>
<dbReference type="Gene3D" id="3.40.50.12780">
    <property type="entry name" value="N-terminal domain of ligase-like"/>
    <property type="match status" value="1"/>
</dbReference>
<gene>
    <name evidence="3" type="ORF">ACFQNG_07985</name>
</gene>
<evidence type="ECO:0000313" key="4">
    <source>
        <dbReference type="Proteomes" id="UP001596500"/>
    </source>
</evidence>
<accession>A0ABW2RJF8</accession>
<dbReference type="InterPro" id="IPR025110">
    <property type="entry name" value="AMP-bd_C"/>
</dbReference>
<dbReference type="Gene3D" id="3.30.300.30">
    <property type="match status" value="1"/>
</dbReference>
<dbReference type="InterPro" id="IPR050237">
    <property type="entry name" value="ATP-dep_AMP-bd_enzyme"/>
</dbReference>
<organism evidence="3 4">
    <name type="scientific">Laceyella putida</name>
    <dbReference type="NCBI Taxonomy" id="110101"/>
    <lineage>
        <taxon>Bacteria</taxon>
        <taxon>Bacillati</taxon>
        <taxon>Bacillota</taxon>
        <taxon>Bacilli</taxon>
        <taxon>Bacillales</taxon>
        <taxon>Thermoactinomycetaceae</taxon>
        <taxon>Laceyella</taxon>
    </lineage>
</organism>
<keyword evidence="3" id="KW-0436">Ligase</keyword>
<dbReference type="PANTHER" id="PTHR43767:SF1">
    <property type="entry name" value="NONRIBOSOMAL PEPTIDE SYNTHASE PES1 (EUROFUNG)-RELATED"/>
    <property type="match status" value="1"/>
</dbReference>
<protein>
    <submittedName>
        <fullName evidence="3">Long-chain fatty acid--CoA ligase</fullName>
    </submittedName>
</protein>
<dbReference type="InterPro" id="IPR042099">
    <property type="entry name" value="ANL_N_sf"/>
</dbReference>
<dbReference type="InterPro" id="IPR000873">
    <property type="entry name" value="AMP-dep_synth/lig_dom"/>
</dbReference>
<dbReference type="Pfam" id="PF00501">
    <property type="entry name" value="AMP-binding"/>
    <property type="match status" value="1"/>
</dbReference>
<dbReference type="Pfam" id="PF13193">
    <property type="entry name" value="AMP-binding_C"/>
    <property type="match status" value="1"/>
</dbReference>